<sequence length="344" mass="38324">MSLHPANVHYRFELAATLYKLGLDGRARYHLDLIASSELQPGARYAVAQLNDKISARRKWNGYFSFALIPESNVSRQTDSETIIIQGLPFQLQQRGEPGVSVKVNTGLSYDKRLSPQLNARFRADLSAKLNKEKAFRDIALTGRAGLHFSKNSRSAVEGGLLLGARWIGDKPYSDTIGAYMNVAHRVSPKGRLNFTLQLVNTQHKDQSPDHNIALTQVSYTHGISANAQLRFGAFYQITNSADLTAGGAAKGLTFGSDYAFRGGLIGSLDLSVSRDNREGFNIALFTEARQDEKYKIELKLHHRDVRIMDFAPQLIVGFERNKSNNTIVDFANRYLTIGLTKKF</sequence>
<comment type="caution">
    <text evidence="2">The sequence shown here is derived from an EMBL/GenBank/DDBJ whole genome shotgun (WGS) entry which is preliminary data.</text>
</comment>
<dbReference type="STRING" id="83219.PM02_16615"/>
<proteinExistence type="predicted"/>
<dbReference type="AlphaFoldDB" id="A0A061SMB4"/>
<dbReference type="EMBL" id="JEMU01000016">
    <property type="protein sequence ID" value="KAJ02002.1"/>
    <property type="molecule type" value="Genomic_DNA"/>
</dbReference>
<name>A0A061SMB4_9RHOB</name>
<organism evidence="2 3">
    <name type="scientific">Sulfitobacter mediterraneus</name>
    <dbReference type="NCBI Taxonomy" id="83219"/>
    <lineage>
        <taxon>Bacteria</taxon>
        <taxon>Pseudomonadati</taxon>
        <taxon>Pseudomonadota</taxon>
        <taxon>Alphaproteobacteria</taxon>
        <taxon>Rhodobacterales</taxon>
        <taxon>Roseobacteraceae</taxon>
        <taxon>Sulfitobacter</taxon>
    </lineage>
</organism>
<keyword evidence="3" id="KW-1185">Reference proteome</keyword>
<feature type="domain" description="Surface lipoprotein assembly modifier C-terminal" evidence="1">
    <location>
        <begin position="60"/>
        <end position="344"/>
    </location>
</feature>
<protein>
    <recommendedName>
        <fullName evidence="1">Surface lipoprotein assembly modifier C-terminal domain-containing protein</fullName>
    </recommendedName>
</protein>
<dbReference type="InterPro" id="IPR007655">
    <property type="entry name" value="Slam_C"/>
</dbReference>
<reference evidence="2 3" key="1">
    <citation type="journal article" date="2014" name="Genome Announc.">
        <title>Draft Genome Sequences of Two Isolates of the Roseobacter Group, Sulfitobacter sp. Strains 3SOLIMAR09 and 1FIGIMAR09, from Harbors of Mallorca Island (Mediterranean Sea).</title>
        <authorList>
            <person name="Mas-Llado M."/>
            <person name="Pina-Villalonga J.M."/>
            <person name="Brunet-Galmes I."/>
            <person name="Nogales B."/>
            <person name="Bosch R."/>
        </authorList>
    </citation>
    <scope>NUCLEOTIDE SEQUENCE [LARGE SCALE GENOMIC DNA]</scope>
    <source>
        <strain evidence="2 3">1FIGIMAR09</strain>
    </source>
</reference>
<accession>A0A061SMB4</accession>
<gene>
    <name evidence="2" type="ORF">PM02_16615</name>
</gene>
<dbReference type="Pfam" id="PF04575">
    <property type="entry name" value="SlipAM"/>
    <property type="match status" value="1"/>
</dbReference>
<evidence type="ECO:0000313" key="2">
    <source>
        <dbReference type="EMBL" id="KAJ02002.1"/>
    </source>
</evidence>
<evidence type="ECO:0000259" key="1">
    <source>
        <dbReference type="Pfam" id="PF04575"/>
    </source>
</evidence>
<dbReference type="Proteomes" id="UP000027337">
    <property type="component" value="Unassembled WGS sequence"/>
</dbReference>
<evidence type="ECO:0000313" key="3">
    <source>
        <dbReference type="Proteomes" id="UP000027337"/>
    </source>
</evidence>
<dbReference type="eggNOG" id="COG3063">
    <property type="taxonomic scope" value="Bacteria"/>
</dbReference>